<evidence type="ECO:0000313" key="3">
    <source>
        <dbReference type="Proteomes" id="UP000639772"/>
    </source>
</evidence>
<feature type="compositionally biased region" description="Pro residues" evidence="1">
    <location>
        <begin position="57"/>
        <end position="72"/>
    </location>
</feature>
<accession>A0A835S4F1</accession>
<feature type="compositionally biased region" description="Basic and acidic residues" evidence="1">
    <location>
        <begin position="37"/>
        <end position="48"/>
    </location>
</feature>
<dbReference type="EMBL" id="JADCNM010000001">
    <property type="protein sequence ID" value="KAG0501269.1"/>
    <property type="molecule type" value="Genomic_DNA"/>
</dbReference>
<comment type="caution">
    <text evidence="2">The sequence shown here is derived from an EMBL/GenBank/DDBJ whole genome shotgun (WGS) entry which is preliminary data.</text>
</comment>
<dbReference type="Proteomes" id="UP000639772">
    <property type="component" value="Chromosome 1"/>
</dbReference>
<feature type="compositionally biased region" description="Basic and acidic residues" evidence="1">
    <location>
        <begin position="7"/>
        <end position="21"/>
    </location>
</feature>
<proteinExistence type="predicted"/>
<sequence>MQPASNVDHHREPPPPVHELRAPPVEQRILQAPVVHKLVDQHNLRPDNRSPMSSSQPPRPPRPACPPPPQPRNSPHSQKPNGTTTKPPSREEPSGEHFAARVSSFWNSRSPWKNSESMSFTAICWPEAMFHGIPGQNRLAQSCGLGKRAIARRSWEKEKRWLGLGSASDH</sequence>
<reference evidence="2 3" key="1">
    <citation type="journal article" date="2020" name="Nat. Food">
        <title>A phased Vanilla planifolia genome enables genetic improvement of flavour and production.</title>
        <authorList>
            <person name="Hasing T."/>
            <person name="Tang H."/>
            <person name="Brym M."/>
            <person name="Khazi F."/>
            <person name="Huang T."/>
            <person name="Chambers A.H."/>
        </authorList>
    </citation>
    <scope>NUCLEOTIDE SEQUENCE [LARGE SCALE GENOMIC DNA]</scope>
    <source>
        <tissue evidence="2">Leaf</tissue>
    </source>
</reference>
<organism evidence="2 3">
    <name type="scientific">Vanilla planifolia</name>
    <name type="common">Vanilla</name>
    <dbReference type="NCBI Taxonomy" id="51239"/>
    <lineage>
        <taxon>Eukaryota</taxon>
        <taxon>Viridiplantae</taxon>
        <taxon>Streptophyta</taxon>
        <taxon>Embryophyta</taxon>
        <taxon>Tracheophyta</taxon>
        <taxon>Spermatophyta</taxon>
        <taxon>Magnoliopsida</taxon>
        <taxon>Liliopsida</taxon>
        <taxon>Asparagales</taxon>
        <taxon>Orchidaceae</taxon>
        <taxon>Vanilloideae</taxon>
        <taxon>Vanilleae</taxon>
        <taxon>Vanilla</taxon>
    </lineage>
</organism>
<gene>
    <name evidence="2" type="ORF">HPP92_001341</name>
</gene>
<dbReference type="OrthoDB" id="10594705at2759"/>
<feature type="region of interest" description="Disordered" evidence="1">
    <location>
        <begin position="1"/>
        <end position="99"/>
    </location>
</feature>
<feature type="compositionally biased region" description="Basic and acidic residues" evidence="1">
    <location>
        <begin position="88"/>
        <end position="99"/>
    </location>
</feature>
<protein>
    <submittedName>
        <fullName evidence="2">Uncharacterized protein</fullName>
    </submittedName>
</protein>
<evidence type="ECO:0000313" key="2">
    <source>
        <dbReference type="EMBL" id="KAG0501269.1"/>
    </source>
</evidence>
<evidence type="ECO:0000256" key="1">
    <source>
        <dbReference type="SAM" id="MobiDB-lite"/>
    </source>
</evidence>
<dbReference type="AlphaFoldDB" id="A0A835S4F1"/>
<name>A0A835S4F1_VANPL</name>